<dbReference type="InterPro" id="IPR045962">
    <property type="entry name" value="DUF6382"/>
</dbReference>
<keyword evidence="4" id="KW-1185">Reference proteome</keyword>
<name>A0A7X3MDC2_9FIRM</name>
<sequence>MERKITIEEEIFYKEDYQIRMLKANNLNGILKMGGRGVNQNSYYDYDVSGKISMKAMFERSKINAEDIKMFLRDLKNVVKEVETFLLNIHCILLKPEYIFYEEGKYFFCYYPLAKQELWEEFHELTEYFVKQADYQEQECVRMVFLLHKKTMDENYSLEKLAAECMKTLQEDGDAAEEHQKKAGDKDREDMEEDLQGRDWITEQEIGSGVMRETDTVWAPVKKLLNKRRKSKWGDWDGLHIEEEDFS</sequence>
<organism evidence="3 4">
    <name type="scientific">Sporofaciens musculi</name>
    <dbReference type="NCBI Taxonomy" id="2681861"/>
    <lineage>
        <taxon>Bacteria</taxon>
        <taxon>Bacillati</taxon>
        <taxon>Bacillota</taxon>
        <taxon>Clostridia</taxon>
        <taxon>Lachnospirales</taxon>
        <taxon>Lachnospiraceae</taxon>
        <taxon>Sporofaciens</taxon>
    </lineage>
</organism>
<evidence type="ECO:0000259" key="2">
    <source>
        <dbReference type="Pfam" id="PF19909"/>
    </source>
</evidence>
<dbReference type="EMBL" id="WUQX01000001">
    <property type="protein sequence ID" value="MXP74256.1"/>
    <property type="molecule type" value="Genomic_DNA"/>
</dbReference>
<dbReference type="AlphaFoldDB" id="A0A7X3MDC2"/>
<proteinExistence type="predicted"/>
<feature type="region of interest" description="Disordered" evidence="1">
    <location>
        <begin position="172"/>
        <end position="198"/>
    </location>
</feature>
<reference evidence="3 4" key="1">
    <citation type="submission" date="2019-12" db="EMBL/GenBank/DDBJ databases">
        <title>Sporaefaciens musculi gen. nov., sp. nov., a novel bacterium isolated from the caecum of an obese mouse.</title>
        <authorList>
            <person name="Rasmussen T.S."/>
            <person name="Streidl T."/>
            <person name="Hitch T.C.A."/>
            <person name="Wortmann E."/>
            <person name="Deptula P."/>
            <person name="Hansen M."/>
            <person name="Nielsen D.S."/>
            <person name="Clavel T."/>
            <person name="Vogensen F.K."/>
        </authorList>
    </citation>
    <scope>NUCLEOTIDE SEQUENCE [LARGE SCALE GENOMIC DNA]</scope>
    <source>
        <strain evidence="3 4">WCA-9-b2</strain>
    </source>
</reference>
<evidence type="ECO:0000313" key="4">
    <source>
        <dbReference type="Proteomes" id="UP000460412"/>
    </source>
</evidence>
<comment type="caution">
    <text evidence="3">The sequence shown here is derived from an EMBL/GenBank/DDBJ whole genome shotgun (WGS) entry which is preliminary data.</text>
</comment>
<feature type="compositionally biased region" description="Basic and acidic residues" evidence="1">
    <location>
        <begin position="176"/>
        <end position="198"/>
    </location>
</feature>
<feature type="domain" description="DUF6382" evidence="2">
    <location>
        <begin position="5"/>
        <end position="156"/>
    </location>
</feature>
<dbReference type="RefSeq" id="WP_159749404.1">
    <property type="nucleotide sequence ID" value="NZ_CASSPE010000008.1"/>
</dbReference>
<dbReference type="Pfam" id="PF19909">
    <property type="entry name" value="DUF6382"/>
    <property type="match status" value="1"/>
</dbReference>
<protein>
    <recommendedName>
        <fullName evidence="2">DUF6382 domain-containing protein</fullName>
    </recommendedName>
</protein>
<evidence type="ECO:0000256" key="1">
    <source>
        <dbReference type="SAM" id="MobiDB-lite"/>
    </source>
</evidence>
<evidence type="ECO:0000313" key="3">
    <source>
        <dbReference type="EMBL" id="MXP74256.1"/>
    </source>
</evidence>
<accession>A0A7X3MDC2</accession>
<gene>
    <name evidence="3" type="ORF">GN277_02100</name>
</gene>
<dbReference type="Proteomes" id="UP000460412">
    <property type="component" value="Unassembled WGS sequence"/>
</dbReference>